<feature type="domain" description="Glycoside hydrolase family 31 N-terminal" evidence="4">
    <location>
        <begin position="39"/>
        <end position="197"/>
    </location>
</feature>
<dbReference type="InterPro" id="IPR048395">
    <property type="entry name" value="Glyco_hydro_31_C"/>
</dbReference>
<evidence type="ECO:0000259" key="5">
    <source>
        <dbReference type="Pfam" id="PF17137"/>
    </source>
</evidence>
<protein>
    <submittedName>
        <fullName evidence="7">TIM-barrel domain-containing protein</fullName>
    </submittedName>
</protein>
<sequence>MKFIYLLFVFIIFNAGTYAQSFQKTDKGIKADIGGNQTEIQFYSPSIARIIKTPGGKPLKKESLSVILRPEKTNFSTRQKGHTVTLTSKDLNIMLNLESGDISFATASGNPLLKEQPNGVTFTPFNDAGNNTYTVSQSFILDKDEPIYGLGQHQRGNLNQRNQKYRLEQGNTEDAITFFQSIKGYGLFWDNYSPTDFTDNTDMTTFKSDVGDSVDYYFMYGNSSDGVIGKMRELTGTAPMFPLWTFGFWQSKERYKSQTEIVDVVKKYRELGVPLDGIIQDWQYWGSNYLWNAMDFLNAEFPAPEKMTDDIHAMNAHIIISIWSSFGPKTKQYRELDEKGMLFNFATWPQSGSDKWPPNRDYPSGVRVYDAYNPEARDIYWKYASTLLNKGIDGWWMDSTEPDHLDAKPADYDTETYLGSFRKVRNAYPLMTVGGVYEHQRKAISDKRVFILTRSAFAGQQRYGANTWSGDVTSSWETLTNQIPTGLNFSLSGIPYWNSDIGGFFLGKFRRKIEDPEYRELYTRWVEFGAFCPMMRSHGADAPREIYQFGKKGDNVYDAIEKFIKLRYSLLPYIYSESRAITANNSSMMRALMMDFKDDKKTWEITNEYLFGKSILVNPVTEPMYVKESGNSQNKVMVEDFTNVKSTQTYLPTGINWYDFWTGEKFLGGSTVSKETPLDIIPLYIKGGSILPIGPDVQYATEKKWDNLEIRVYPGADGTFILYEDEFDNYNYEKGAYSEIKFTWNDASKTLKISDRKGSFNGMIQNRKFVIVLPSGAKKEVTYNGKNSKVKF</sequence>
<name>A0ABW8YTD2_9FLAO</name>
<keyword evidence="8" id="KW-1185">Reference proteome</keyword>
<feature type="domain" description="Glycosyl hydrolase family 31 C-terminal" evidence="6">
    <location>
        <begin position="587"/>
        <end position="691"/>
    </location>
</feature>
<dbReference type="SUPFAM" id="SSF51445">
    <property type="entry name" value="(Trans)glycosidases"/>
    <property type="match status" value="1"/>
</dbReference>
<dbReference type="InterPro" id="IPR033403">
    <property type="entry name" value="DUF5110"/>
</dbReference>
<keyword evidence="2" id="KW-0326">Glycosidase</keyword>
<feature type="domain" description="Glycoside hydrolase family 31 TIM barrel" evidence="3">
    <location>
        <begin position="239"/>
        <end position="576"/>
    </location>
</feature>
<reference evidence="7 8" key="1">
    <citation type="submission" date="2024-06" db="EMBL/GenBank/DDBJ databases">
        <authorList>
            <person name="Kaempfer P."/>
            <person name="Viver T."/>
        </authorList>
    </citation>
    <scope>NUCLEOTIDE SEQUENCE [LARGE SCALE GENOMIC DNA]</scope>
    <source>
        <strain evidence="7 8">ST-119</strain>
    </source>
</reference>
<gene>
    <name evidence="7" type="ORF">ABS766_04000</name>
</gene>
<dbReference type="CDD" id="cd06591">
    <property type="entry name" value="GH31_xylosidase_XylS"/>
    <property type="match status" value="1"/>
</dbReference>
<accession>A0ABW8YTD2</accession>
<dbReference type="Proteomes" id="UP001629156">
    <property type="component" value="Unassembled WGS sequence"/>
</dbReference>
<keyword evidence="2" id="KW-0378">Hydrolase</keyword>
<comment type="similarity">
    <text evidence="1 2">Belongs to the glycosyl hydrolase 31 family.</text>
</comment>
<dbReference type="EMBL" id="JBELPZ010000002">
    <property type="protein sequence ID" value="MFL9843576.1"/>
    <property type="molecule type" value="Genomic_DNA"/>
</dbReference>
<dbReference type="Gene3D" id="2.60.40.1180">
    <property type="entry name" value="Golgi alpha-mannosidase II"/>
    <property type="match status" value="2"/>
</dbReference>
<proteinExistence type="inferred from homology"/>
<dbReference type="Pfam" id="PF21365">
    <property type="entry name" value="Glyco_hydro_31_3rd"/>
    <property type="match status" value="1"/>
</dbReference>
<dbReference type="RefSeq" id="WP_408083830.1">
    <property type="nucleotide sequence ID" value="NZ_JBELPZ010000002.1"/>
</dbReference>
<dbReference type="InterPro" id="IPR000322">
    <property type="entry name" value="Glyco_hydro_31_TIM"/>
</dbReference>
<evidence type="ECO:0000259" key="6">
    <source>
        <dbReference type="Pfam" id="PF21365"/>
    </source>
</evidence>
<dbReference type="InterPro" id="IPR051816">
    <property type="entry name" value="Glycosyl_Hydrolase_31"/>
</dbReference>
<dbReference type="CDD" id="cd14752">
    <property type="entry name" value="GH31_N"/>
    <property type="match status" value="1"/>
</dbReference>
<evidence type="ECO:0000313" key="7">
    <source>
        <dbReference type="EMBL" id="MFL9843576.1"/>
    </source>
</evidence>
<dbReference type="Gene3D" id="3.20.20.80">
    <property type="entry name" value="Glycosidases"/>
    <property type="match status" value="1"/>
</dbReference>
<dbReference type="InterPro" id="IPR025887">
    <property type="entry name" value="Glyco_hydro_31_N_dom"/>
</dbReference>
<evidence type="ECO:0000259" key="4">
    <source>
        <dbReference type="Pfam" id="PF13802"/>
    </source>
</evidence>
<organism evidence="7 8">
    <name type="scientific">Flavobacterium rhizosphaerae</name>
    <dbReference type="NCBI Taxonomy" id="3163298"/>
    <lineage>
        <taxon>Bacteria</taxon>
        <taxon>Pseudomonadati</taxon>
        <taxon>Bacteroidota</taxon>
        <taxon>Flavobacteriia</taxon>
        <taxon>Flavobacteriales</taxon>
        <taxon>Flavobacteriaceae</taxon>
        <taxon>Flavobacterium</taxon>
    </lineage>
</organism>
<dbReference type="InterPro" id="IPR011013">
    <property type="entry name" value="Gal_mutarotase_sf_dom"/>
</dbReference>
<dbReference type="Pfam" id="PF17137">
    <property type="entry name" value="DUF5110"/>
    <property type="match status" value="1"/>
</dbReference>
<dbReference type="InterPro" id="IPR017853">
    <property type="entry name" value="GH"/>
</dbReference>
<evidence type="ECO:0000256" key="2">
    <source>
        <dbReference type="RuleBase" id="RU361185"/>
    </source>
</evidence>
<dbReference type="Gene3D" id="2.60.40.1760">
    <property type="entry name" value="glycosyl hydrolase (family 31)"/>
    <property type="match status" value="1"/>
</dbReference>
<evidence type="ECO:0000256" key="1">
    <source>
        <dbReference type="ARBA" id="ARBA00007806"/>
    </source>
</evidence>
<dbReference type="InterPro" id="IPR013780">
    <property type="entry name" value="Glyco_hydro_b"/>
</dbReference>
<comment type="caution">
    <text evidence="7">The sequence shown here is derived from an EMBL/GenBank/DDBJ whole genome shotgun (WGS) entry which is preliminary data.</text>
</comment>
<dbReference type="Pfam" id="PF01055">
    <property type="entry name" value="Glyco_hydro_31_2nd"/>
    <property type="match status" value="1"/>
</dbReference>
<dbReference type="SUPFAM" id="SSF51011">
    <property type="entry name" value="Glycosyl hydrolase domain"/>
    <property type="match status" value="1"/>
</dbReference>
<dbReference type="Pfam" id="PF13802">
    <property type="entry name" value="Gal_mutarotas_2"/>
    <property type="match status" value="1"/>
</dbReference>
<feature type="domain" description="DUF5110" evidence="5">
    <location>
        <begin position="707"/>
        <end position="773"/>
    </location>
</feature>
<dbReference type="SUPFAM" id="SSF74650">
    <property type="entry name" value="Galactose mutarotase-like"/>
    <property type="match status" value="1"/>
</dbReference>
<dbReference type="PANTHER" id="PTHR43863">
    <property type="entry name" value="HYDROLASE, PUTATIVE (AFU_ORTHOLOGUE AFUA_1G03140)-RELATED"/>
    <property type="match status" value="1"/>
</dbReference>
<evidence type="ECO:0000259" key="3">
    <source>
        <dbReference type="Pfam" id="PF01055"/>
    </source>
</evidence>
<evidence type="ECO:0000313" key="8">
    <source>
        <dbReference type="Proteomes" id="UP001629156"/>
    </source>
</evidence>
<dbReference type="PANTHER" id="PTHR43863:SF2">
    <property type="entry name" value="MALTASE-GLUCOAMYLASE"/>
    <property type="match status" value="1"/>
</dbReference>